<dbReference type="AlphaFoldDB" id="A0A1H1I3N7"/>
<dbReference type="Proteomes" id="UP000217103">
    <property type="component" value="Unassembled WGS sequence"/>
</dbReference>
<feature type="domain" description="Ketoreductase" evidence="4">
    <location>
        <begin position="3"/>
        <end position="139"/>
    </location>
</feature>
<organism evidence="5 6">
    <name type="scientific">Thermostaphylospora chromogena</name>
    <dbReference type="NCBI Taxonomy" id="35622"/>
    <lineage>
        <taxon>Bacteria</taxon>
        <taxon>Bacillati</taxon>
        <taxon>Actinomycetota</taxon>
        <taxon>Actinomycetes</taxon>
        <taxon>Streptosporangiales</taxon>
        <taxon>Thermomonosporaceae</taxon>
        <taxon>Thermostaphylospora</taxon>
    </lineage>
</organism>
<dbReference type="InterPro" id="IPR057326">
    <property type="entry name" value="KR_dom"/>
</dbReference>
<reference evidence="5 6" key="1">
    <citation type="submission" date="2016-10" db="EMBL/GenBank/DDBJ databases">
        <authorList>
            <person name="de Groot N.N."/>
        </authorList>
    </citation>
    <scope>NUCLEOTIDE SEQUENCE [LARGE SCALE GENOMIC DNA]</scope>
    <source>
        <strain evidence="5 6">DSM 43794</strain>
    </source>
</reference>
<dbReference type="STRING" id="35622.SAMN04489764_5157"/>
<dbReference type="SUPFAM" id="SSF51735">
    <property type="entry name" value="NAD(P)-binding Rossmann-fold domains"/>
    <property type="match status" value="1"/>
</dbReference>
<comment type="similarity">
    <text evidence="1 3">Belongs to the short-chain dehydrogenases/reductases (SDR) family.</text>
</comment>
<dbReference type="InterPro" id="IPR051019">
    <property type="entry name" value="VLCFA-Steroid_DH"/>
</dbReference>
<dbReference type="EMBL" id="FNKK01000002">
    <property type="protein sequence ID" value="SDR32345.1"/>
    <property type="molecule type" value="Genomic_DNA"/>
</dbReference>
<name>A0A1H1I3N7_9ACTN</name>
<proteinExistence type="inferred from homology"/>
<dbReference type="Pfam" id="PF00106">
    <property type="entry name" value="adh_short"/>
    <property type="match status" value="1"/>
</dbReference>
<evidence type="ECO:0000256" key="2">
    <source>
        <dbReference type="ARBA" id="ARBA00023002"/>
    </source>
</evidence>
<dbReference type="OrthoDB" id="9775296at2"/>
<dbReference type="PRINTS" id="PR00081">
    <property type="entry name" value="GDHRDH"/>
</dbReference>
<dbReference type="RefSeq" id="WP_093262680.1">
    <property type="nucleotide sequence ID" value="NZ_FNKK01000002.1"/>
</dbReference>
<evidence type="ECO:0000313" key="5">
    <source>
        <dbReference type="EMBL" id="SDR32345.1"/>
    </source>
</evidence>
<dbReference type="SMART" id="SM00822">
    <property type="entry name" value="PKS_KR"/>
    <property type="match status" value="1"/>
</dbReference>
<dbReference type="InterPro" id="IPR036291">
    <property type="entry name" value="NAD(P)-bd_dom_sf"/>
</dbReference>
<dbReference type="PRINTS" id="PR00080">
    <property type="entry name" value="SDRFAMILY"/>
</dbReference>
<keyword evidence="6" id="KW-1185">Reference proteome</keyword>
<dbReference type="GO" id="GO:0016491">
    <property type="term" value="F:oxidoreductase activity"/>
    <property type="evidence" value="ECO:0007669"/>
    <property type="project" value="UniProtKB-KW"/>
</dbReference>
<accession>A0A1H1I3N7</accession>
<evidence type="ECO:0000256" key="3">
    <source>
        <dbReference type="RuleBase" id="RU000363"/>
    </source>
</evidence>
<protein>
    <recommendedName>
        <fullName evidence="4">Ketoreductase domain-containing protein</fullName>
    </recommendedName>
</protein>
<sequence>MSKLALVTGATSGIGRAYAERLAADGYDLVLVGRRRERLEEFAAAHPEVRVRTVAADLSTAAGIDAVAGICATEPLTMLVNNAGVAHYMPLAELPAEKATEIVNVKVLAPTLLTRAVVPGMQERGEGTIINVAGMIAFSGPAPHSQMPRRVVYGGSLAYLVTMSQTLSAELEGTGVTVQVVCPGVVATEFHERQGLDMSRVPRMTAEDVVTASLRGLELGETVCAPGVEDAGLLDAVFQADLAAFGAQRPELATRYRAA</sequence>
<evidence type="ECO:0000256" key="1">
    <source>
        <dbReference type="ARBA" id="ARBA00006484"/>
    </source>
</evidence>
<dbReference type="PANTHER" id="PTHR43899:SF13">
    <property type="entry name" value="RH59310P"/>
    <property type="match status" value="1"/>
</dbReference>
<evidence type="ECO:0000259" key="4">
    <source>
        <dbReference type="SMART" id="SM00822"/>
    </source>
</evidence>
<dbReference type="Gene3D" id="3.40.50.720">
    <property type="entry name" value="NAD(P)-binding Rossmann-like Domain"/>
    <property type="match status" value="1"/>
</dbReference>
<evidence type="ECO:0000313" key="6">
    <source>
        <dbReference type="Proteomes" id="UP000217103"/>
    </source>
</evidence>
<dbReference type="InterPro" id="IPR002347">
    <property type="entry name" value="SDR_fam"/>
</dbReference>
<gene>
    <name evidence="5" type="ORF">SAMN04489764_5157</name>
</gene>
<keyword evidence="2" id="KW-0560">Oxidoreductase</keyword>
<dbReference type="PIRSF" id="PIRSF000126">
    <property type="entry name" value="11-beta-HSD1"/>
    <property type="match status" value="1"/>
</dbReference>
<dbReference type="PANTHER" id="PTHR43899">
    <property type="entry name" value="RH59310P"/>
    <property type="match status" value="1"/>
</dbReference>